<comment type="caution">
    <text evidence="1">The sequence shown here is derived from an EMBL/GenBank/DDBJ whole genome shotgun (WGS) entry which is preliminary data.</text>
</comment>
<name>A0A0F5JBS7_9BACT</name>
<evidence type="ECO:0008006" key="3">
    <source>
        <dbReference type="Google" id="ProtNLM"/>
    </source>
</evidence>
<sequence length="713" mass="78964">MKNIIIYLIASLALFACQDDLEVEKTVKPVKTALQIAVNIPEYRIATRAASFENNLSDVWLLAFDRSGLFLERVQATELNSGETDGVGSGSFKAEVPEETGIVHVVANYDNWSSFDDNAFLQKDEKEVMPSLYGNKMVFWGRSEVSSSSLSVTLFRNQAKVTVQNEAANFTVTGYALGNMTTKGTVVPFIPDMTPNPFIIQDDITTLPPGTLSKTSQSDGDCNMEPKYMFENPNYFNDQSYIIIKGQLDNGPELYYKIQFLDIDKKPYTIVRNFQYKVTIKSFSDKANGSTSFADAKNSEVSNNIYAEIFKDSPSISDSDNNRLTVSRLNFLFTQGGTLDVTAHYTENEVPNDAKISVSVQEDRGSIISGLSYDGNGNITARIARVYAGQNEATISVKAGELSRVITVTSSTLYSFDPATLSPELYTGKDQDMTLSFRIPDVIPNYLFPLKCEVTTKYLYPTDPNKNLEIAFEDGVYKYVYWVYSPGIKQLNFKTSLDNSNETITIENDYFKTAAINLISRQFEGVSVNNNNMVAYGAGSSATLMFTIPEYPDYPPTYPLTVFVATKNLTTSQAGWNAVNGGYSYTYDTAPSGEQTVEFTSSQDNSSEQLIISAPGFSNTTVTVDNYLTENTYTSGELRAIYNGLTYTLQNRSATSSNTSIIANFTTNRNSMYGFYIKAGNKLSDTVTITCYGYTGSFTVGELLTGIRLNLYQ</sequence>
<dbReference type="PROSITE" id="PS51257">
    <property type="entry name" value="PROKAR_LIPOPROTEIN"/>
    <property type="match status" value="1"/>
</dbReference>
<dbReference type="STRING" id="1203610.HMPREF1536_02620"/>
<dbReference type="HOGENOM" id="CLU_384817_0_0_10"/>
<protein>
    <recommendedName>
        <fullName evidence="3">DUF4906 domain-containing protein</fullName>
    </recommendedName>
</protein>
<dbReference type="PATRIC" id="fig|1203610.3.peg.2687"/>
<accession>A0A0F5JBS7</accession>
<organism evidence="1 2">
    <name type="scientific">Parabacteroides gordonii MS-1 = DSM 23371</name>
    <dbReference type="NCBI Taxonomy" id="1203610"/>
    <lineage>
        <taxon>Bacteria</taxon>
        <taxon>Pseudomonadati</taxon>
        <taxon>Bacteroidota</taxon>
        <taxon>Bacteroidia</taxon>
        <taxon>Bacteroidales</taxon>
        <taxon>Tannerellaceae</taxon>
        <taxon>Parabacteroides</taxon>
    </lineage>
</organism>
<dbReference type="AlphaFoldDB" id="A0A0F5JBS7"/>
<proteinExistence type="predicted"/>
<dbReference type="EMBL" id="AQHW01000015">
    <property type="protein sequence ID" value="KKB55163.1"/>
    <property type="molecule type" value="Genomic_DNA"/>
</dbReference>
<gene>
    <name evidence="1" type="ORF">HMPREF1536_02620</name>
</gene>
<reference evidence="1 2" key="1">
    <citation type="submission" date="2013-04" db="EMBL/GenBank/DDBJ databases">
        <title>The Genome Sequence of Parabacteroides gordonii DSM 23371.</title>
        <authorList>
            <consortium name="The Broad Institute Genomics Platform"/>
            <person name="Earl A."/>
            <person name="Ward D."/>
            <person name="Feldgarden M."/>
            <person name="Gevers D."/>
            <person name="Martens E."/>
            <person name="Sakamoto M."/>
            <person name="Benno Y."/>
            <person name="Suzuki N."/>
            <person name="Matsunaga N."/>
            <person name="Koshihara K."/>
            <person name="Seki M."/>
            <person name="Komiya H."/>
            <person name="Walker B."/>
            <person name="Young S."/>
            <person name="Zeng Q."/>
            <person name="Gargeya S."/>
            <person name="Fitzgerald M."/>
            <person name="Haas B."/>
            <person name="Abouelleil A."/>
            <person name="Allen A.W."/>
            <person name="Alvarado L."/>
            <person name="Arachchi H.M."/>
            <person name="Berlin A.M."/>
            <person name="Chapman S.B."/>
            <person name="Gainer-Dewar J."/>
            <person name="Goldberg J."/>
            <person name="Griggs A."/>
            <person name="Gujja S."/>
            <person name="Hansen M."/>
            <person name="Howarth C."/>
            <person name="Imamovic A."/>
            <person name="Ireland A."/>
            <person name="Larimer J."/>
            <person name="McCowan C."/>
            <person name="Murphy C."/>
            <person name="Pearson M."/>
            <person name="Poon T.W."/>
            <person name="Priest M."/>
            <person name="Roberts A."/>
            <person name="Saif S."/>
            <person name="Shea T."/>
            <person name="Sisk P."/>
            <person name="Sykes S."/>
            <person name="Wortman J."/>
            <person name="Nusbaum C."/>
            <person name="Birren B."/>
        </authorList>
    </citation>
    <scope>NUCLEOTIDE SEQUENCE [LARGE SCALE GENOMIC DNA]</scope>
    <source>
        <strain evidence="1 2">MS-1</strain>
    </source>
</reference>
<dbReference type="RefSeq" id="WP_028729799.1">
    <property type="nucleotide sequence ID" value="NZ_KE386764.1"/>
</dbReference>
<evidence type="ECO:0000313" key="2">
    <source>
        <dbReference type="Proteomes" id="UP000033035"/>
    </source>
</evidence>
<dbReference type="Proteomes" id="UP000033035">
    <property type="component" value="Unassembled WGS sequence"/>
</dbReference>
<evidence type="ECO:0000313" key="1">
    <source>
        <dbReference type="EMBL" id="KKB55163.1"/>
    </source>
</evidence>
<keyword evidence="2" id="KW-1185">Reference proteome</keyword>